<evidence type="ECO:0000313" key="2">
    <source>
        <dbReference type="Proteomes" id="UP001432251"/>
    </source>
</evidence>
<keyword evidence="1" id="KW-0547">Nucleotide-binding</keyword>
<evidence type="ECO:0000313" key="1">
    <source>
        <dbReference type="EMBL" id="WWQ64550.1"/>
    </source>
</evidence>
<organism evidence="1 2">
    <name type="scientific">Streptomyces citrinus</name>
    <dbReference type="NCBI Taxonomy" id="3118173"/>
    <lineage>
        <taxon>Bacteria</taxon>
        <taxon>Bacillati</taxon>
        <taxon>Actinomycetota</taxon>
        <taxon>Actinomycetes</taxon>
        <taxon>Kitasatosporales</taxon>
        <taxon>Streptomycetaceae</taxon>
        <taxon>Streptomyces</taxon>
    </lineage>
</organism>
<keyword evidence="2" id="KW-1185">Reference proteome</keyword>
<name>A0ACD5ABD7_9ACTN</name>
<keyword evidence="1" id="KW-0067">ATP-binding</keyword>
<protein>
    <submittedName>
        <fullName evidence="1">ATP-binding protein</fullName>
    </submittedName>
</protein>
<dbReference type="EMBL" id="CP146022">
    <property type="protein sequence ID" value="WWQ64550.1"/>
    <property type="molecule type" value="Genomic_DNA"/>
</dbReference>
<dbReference type="Proteomes" id="UP001432251">
    <property type="component" value="Chromosome"/>
</dbReference>
<gene>
    <name evidence="1" type="ORF">V2W30_15160</name>
</gene>
<sequence>MLQQNCVHRKPWELAFIAEPEELAGLRRIVRLHLMHWGLHDLIDSAQLCVTEMVSNVITHVGIGTPTELSLLMNGSFLRIEVQDPDLRALPTLLHAADDDEGGRGVRLLDAVAVRWGALIKGDRKVTWCELATGINAPGGHVRNAAVDRAEGVLQLYGVARATDTSIDRGVDKAEAVALIADLLCWARAHGHDADELLESAETRFDRQVGRR</sequence>
<proteinExistence type="predicted"/>
<accession>A0ACD5ABD7</accession>
<reference evidence="1" key="1">
    <citation type="journal article" date="2025" name="Int. J. Syst. Evol. Microbiol.">
        <title>Streptomyces citrinus sp. nov., with yellow diffusible pigment.</title>
        <authorList>
            <person name="He Y."/>
            <person name="Yang E."/>
            <person name="Xu J."/>
            <person name="Sun Y."/>
            <person name="Sun L."/>
        </authorList>
    </citation>
    <scope>NUCLEOTIDE SEQUENCE</scope>
    <source>
        <strain evidence="1">Q6</strain>
    </source>
</reference>